<proteinExistence type="predicted"/>
<dbReference type="Proteomes" id="UP000241647">
    <property type="component" value="Unassembled WGS sequence"/>
</dbReference>
<protein>
    <submittedName>
        <fullName evidence="1">Uncharacterized protein</fullName>
    </submittedName>
</protein>
<accession>A0A2T2Z3Z7</accession>
<gene>
    <name evidence="1" type="ORF">C8259_16385</name>
</gene>
<dbReference type="AlphaFoldDB" id="A0A2T2Z3Z7"/>
<reference evidence="1 2" key="1">
    <citation type="submission" date="2018-02" db="EMBL/GenBank/DDBJ databases">
        <title>8 Nocardia nova and 1 Nocardia cyriacigeorgica strain used for evolution to TMP-SMX.</title>
        <authorList>
            <person name="Mehta H."/>
            <person name="Weng J."/>
            <person name="Shamoo Y."/>
        </authorList>
    </citation>
    <scope>NUCLEOTIDE SEQUENCE [LARGE SCALE GENOMIC DNA]</scope>
    <source>
        <strain evidence="1 2">ATCC 33727</strain>
    </source>
</reference>
<dbReference type="EMBL" id="PYHS01000007">
    <property type="protein sequence ID" value="PSR62496.1"/>
    <property type="molecule type" value="Genomic_DNA"/>
</dbReference>
<evidence type="ECO:0000313" key="1">
    <source>
        <dbReference type="EMBL" id="PSR62496.1"/>
    </source>
</evidence>
<organism evidence="1 2">
    <name type="scientific">Nocardia nova</name>
    <dbReference type="NCBI Taxonomy" id="37330"/>
    <lineage>
        <taxon>Bacteria</taxon>
        <taxon>Bacillati</taxon>
        <taxon>Actinomycetota</taxon>
        <taxon>Actinomycetes</taxon>
        <taxon>Mycobacteriales</taxon>
        <taxon>Nocardiaceae</taxon>
        <taxon>Nocardia</taxon>
    </lineage>
</organism>
<sequence>MLDEPQCVQSWAMVWSQHTDAAPQPTGYLLHPSVQGFWNLVAQGSSIDCGHYLVPAEVAAQLKGCRG</sequence>
<comment type="caution">
    <text evidence="1">The sequence shown here is derived from an EMBL/GenBank/DDBJ whole genome shotgun (WGS) entry which is preliminary data.</text>
</comment>
<name>A0A2T2Z3Z7_9NOCA</name>
<evidence type="ECO:0000313" key="2">
    <source>
        <dbReference type="Proteomes" id="UP000241647"/>
    </source>
</evidence>